<dbReference type="eggNOG" id="KOG0698">
    <property type="taxonomic scope" value="Eukaryota"/>
</dbReference>
<gene>
    <name evidence="15" type="ORF">TCM_037332</name>
</gene>
<dbReference type="GO" id="GO:0009738">
    <property type="term" value="P:abscisic acid-activated signaling pathway"/>
    <property type="evidence" value="ECO:0007669"/>
    <property type="project" value="UniProtKB-KW"/>
</dbReference>
<dbReference type="InterPro" id="IPR015655">
    <property type="entry name" value="PP2C"/>
</dbReference>
<accession>A0A061GS55</accession>
<evidence type="ECO:0000256" key="9">
    <source>
        <dbReference type="ARBA" id="ARBA00022912"/>
    </source>
</evidence>
<dbReference type="Proteomes" id="UP000026915">
    <property type="component" value="Chromosome 9"/>
</dbReference>
<keyword evidence="10" id="KW-0464">Manganese</keyword>
<dbReference type="STRING" id="3641.A0A061GS55"/>
<evidence type="ECO:0000256" key="1">
    <source>
        <dbReference type="ARBA" id="ARBA00001936"/>
    </source>
</evidence>
<keyword evidence="5" id="KW-0938">Abscisic acid signaling pathway</keyword>
<dbReference type="InParanoid" id="A0A061GS55"/>
<dbReference type="PANTHER" id="PTHR47992">
    <property type="entry name" value="PROTEIN PHOSPHATASE"/>
    <property type="match status" value="1"/>
</dbReference>
<evidence type="ECO:0000256" key="12">
    <source>
        <dbReference type="ARBA" id="ARBA00048336"/>
    </source>
</evidence>
<evidence type="ECO:0000313" key="15">
    <source>
        <dbReference type="EMBL" id="EOY29969.1"/>
    </source>
</evidence>
<evidence type="ECO:0000256" key="10">
    <source>
        <dbReference type="ARBA" id="ARBA00023211"/>
    </source>
</evidence>
<dbReference type="CDD" id="cd00143">
    <property type="entry name" value="PP2Cc"/>
    <property type="match status" value="1"/>
</dbReference>
<dbReference type="Gramene" id="EOY29971">
    <property type="protein sequence ID" value="EOY29971"/>
    <property type="gene ID" value="TCM_037332"/>
</dbReference>
<evidence type="ECO:0000313" key="16">
    <source>
        <dbReference type="Proteomes" id="UP000026915"/>
    </source>
</evidence>
<dbReference type="SUPFAM" id="SSF81606">
    <property type="entry name" value="PP2C-like"/>
    <property type="match status" value="1"/>
</dbReference>
<dbReference type="GO" id="GO:0046872">
    <property type="term" value="F:metal ion binding"/>
    <property type="evidence" value="ECO:0007669"/>
    <property type="project" value="UniProtKB-KW"/>
</dbReference>
<comment type="cofactor">
    <cofactor evidence="1">
        <name>Mn(2+)</name>
        <dbReference type="ChEBI" id="CHEBI:29035"/>
    </cofactor>
</comment>
<evidence type="ECO:0000256" key="11">
    <source>
        <dbReference type="ARBA" id="ARBA00047761"/>
    </source>
</evidence>
<evidence type="ECO:0000256" key="13">
    <source>
        <dbReference type="RuleBase" id="RU003465"/>
    </source>
</evidence>
<keyword evidence="9 13" id="KW-0904">Protein phosphatase</keyword>
<sequence>MEEMSPTVAVPFRLGNSVCENATFATRMDITRLKLMANPAGILTDSATEATNQPVTGEDVDCNCAAMGTEESSIEVTLPEEVKGEEATSLDMLSDSKVSWIASNDVIAQESEEEEDSFSLEGDHVLDLDSSCSLSVASETSSLYGEDFLGFDVTSEVGTPSSVDIEKSICSVDFIAKATKFVESNVETEVASEPLAVAVSLEEEIGDGSEQKPSAVVLQLAVEKELSTTVPVPRSVFEVEYVPLWGYTSICGRRPEMEDAVAAVPRFLKVPIQMLIGDRVLDGTSRGFAHQTAHFFGVYDGHGGSQVANYCRERIHSALAEEIEFVKECWTNESITDSCQELWKKAFTNCFVKVDAEVGGQASQEPVAPETVGSTAVVALICSSHIVVANCGDSRAVLCRGKEPMALSVDHKPNREDEYERIEAAGGKVIQWNGHRVFGVLAMSRSIGDRYLKPWIIPEPEVMFVPRAKEDECLILASDGLWDVMTNEEACDLARRRILQWHKKNGATLTSERGDTIDPAAQAAAEYLSNRALQKGSKDNITVTVVDLKAQRKFKSKT</sequence>
<keyword evidence="7 13" id="KW-0378">Hydrolase</keyword>
<dbReference type="Gene3D" id="3.60.40.10">
    <property type="entry name" value="PPM-type phosphatase domain"/>
    <property type="match status" value="1"/>
</dbReference>
<evidence type="ECO:0000256" key="8">
    <source>
        <dbReference type="ARBA" id="ARBA00022842"/>
    </source>
</evidence>
<dbReference type="PROSITE" id="PS01032">
    <property type="entry name" value="PPM_1"/>
    <property type="match status" value="1"/>
</dbReference>
<evidence type="ECO:0000256" key="7">
    <source>
        <dbReference type="ARBA" id="ARBA00022801"/>
    </source>
</evidence>
<dbReference type="Pfam" id="PF00481">
    <property type="entry name" value="PP2C"/>
    <property type="match status" value="1"/>
</dbReference>
<dbReference type="EMBL" id="CM001887">
    <property type="protein sequence ID" value="EOY29968.1"/>
    <property type="molecule type" value="Genomic_DNA"/>
</dbReference>
<keyword evidence="6" id="KW-0479">Metal-binding</keyword>
<dbReference type="HOGENOM" id="CLU_013173_20_5_1"/>
<dbReference type="PROSITE" id="PS51746">
    <property type="entry name" value="PPM_2"/>
    <property type="match status" value="1"/>
</dbReference>
<dbReference type="InterPro" id="IPR036457">
    <property type="entry name" value="PPM-type-like_dom_sf"/>
</dbReference>
<organism evidence="15 16">
    <name type="scientific">Theobroma cacao</name>
    <name type="common">Cacao</name>
    <name type="synonym">Cocoa</name>
    <dbReference type="NCBI Taxonomy" id="3641"/>
    <lineage>
        <taxon>Eukaryota</taxon>
        <taxon>Viridiplantae</taxon>
        <taxon>Streptophyta</taxon>
        <taxon>Embryophyta</taxon>
        <taxon>Tracheophyta</taxon>
        <taxon>Spermatophyta</taxon>
        <taxon>Magnoliopsida</taxon>
        <taxon>eudicotyledons</taxon>
        <taxon>Gunneridae</taxon>
        <taxon>Pentapetalae</taxon>
        <taxon>rosids</taxon>
        <taxon>malvids</taxon>
        <taxon>Malvales</taxon>
        <taxon>Malvaceae</taxon>
        <taxon>Byttnerioideae</taxon>
        <taxon>Theobroma</taxon>
    </lineage>
</organism>
<comment type="catalytic activity">
    <reaction evidence="11">
        <text>O-phospho-L-seryl-[protein] + H2O = L-seryl-[protein] + phosphate</text>
        <dbReference type="Rhea" id="RHEA:20629"/>
        <dbReference type="Rhea" id="RHEA-COMP:9863"/>
        <dbReference type="Rhea" id="RHEA-COMP:11604"/>
        <dbReference type="ChEBI" id="CHEBI:15377"/>
        <dbReference type="ChEBI" id="CHEBI:29999"/>
        <dbReference type="ChEBI" id="CHEBI:43474"/>
        <dbReference type="ChEBI" id="CHEBI:83421"/>
        <dbReference type="EC" id="3.1.3.16"/>
    </reaction>
</comment>
<evidence type="ECO:0000256" key="4">
    <source>
        <dbReference type="ARBA" id="ARBA00013081"/>
    </source>
</evidence>
<dbReference type="GO" id="GO:1902531">
    <property type="term" value="P:regulation of intracellular signal transduction"/>
    <property type="evidence" value="ECO:0000318"/>
    <property type="project" value="GO_Central"/>
</dbReference>
<dbReference type="InterPro" id="IPR001932">
    <property type="entry name" value="PPM-type_phosphatase-like_dom"/>
</dbReference>
<dbReference type="GO" id="GO:0009788">
    <property type="term" value="P:negative regulation of abscisic acid-activated signaling pathway"/>
    <property type="evidence" value="ECO:0000318"/>
    <property type="project" value="GO_Central"/>
</dbReference>
<evidence type="ECO:0000256" key="6">
    <source>
        <dbReference type="ARBA" id="ARBA00022723"/>
    </source>
</evidence>
<dbReference type="Gramene" id="EOY29968">
    <property type="protein sequence ID" value="EOY29968"/>
    <property type="gene ID" value="TCM_037332"/>
</dbReference>
<evidence type="ECO:0000256" key="5">
    <source>
        <dbReference type="ARBA" id="ARBA00022682"/>
    </source>
</evidence>
<proteinExistence type="inferred from homology"/>
<keyword evidence="8" id="KW-0460">Magnesium</keyword>
<dbReference type="OMA" id="CQSNANM"/>
<evidence type="ECO:0000256" key="3">
    <source>
        <dbReference type="ARBA" id="ARBA00006702"/>
    </source>
</evidence>
<dbReference type="EMBL" id="CM001887">
    <property type="protein sequence ID" value="EOY29971.1"/>
    <property type="molecule type" value="Genomic_DNA"/>
</dbReference>
<dbReference type="InterPro" id="IPR000222">
    <property type="entry name" value="PP2C_BS"/>
</dbReference>
<keyword evidence="16" id="KW-1185">Reference proteome</keyword>
<dbReference type="SMART" id="SM00332">
    <property type="entry name" value="PP2Cc"/>
    <property type="match status" value="1"/>
</dbReference>
<name>A0A061GS55_THECC</name>
<dbReference type="FunFam" id="3.60.40.10:FF:000025">
    <property type="entry name" value="Protein phosphatase 2C 16"/>
    <property type="match status" value="1"/>
</dbReference>
<comment type="catalytic activity">
    <reaction evidence="12">
        <text>O-phospho-L-threonyl-[protein] + H2O = L-threonyl-[protein] + phosphate</text>
        <dbReference type="Rhea" id="RHEA:47004"/>
        <dbReference type="Rhea" id="RHEA-COMP:11060"/>
        <dbReference type="Rhea" id="RHEA-COMP:11605"/>
        <dbReference type="ChEBI" id="CHEBI:15377"/>
        <dbReference type="ChEBI" id="CHEBI:30013"/>
        <dbReference type="ChEBI" id="CHEBI:43474"/>
        <dbReference type="ChEBI" id="CHEBI:61977"/>
        <dbReference type="EC" id="3.1.3.16"/>
    </reaction>
</comment>
<feature type="domain" description="PPM-type phosphatase" evidence="14">
    <location>
        <begin position="244"/>
        <end position="548"/>
    </location>
</feature>
<dbReference type="EMBL" id="CM001887">
    <property type="protein sequence ID" value="EOY29969.1"/>
    <property type="molecule type" value="Genomic_DNA"/>
</dbReference>
<comment type="cofactor">
    <cofactor evidence="2">
        <name>Mg(2+)</name>
        <dbReference type="ChEBI" id="CHEBI:18420"/>
    </cofactor>
</comment>
<dbReference type="Gramene" id="EOY29969">
    <property type="protein sequence ID" value="EOY29969"/>
    <property type="gene ID" value="TCM_037332"/>
</dbReference>
<comment type="similarity">
    <text evidence="3 13">Belongs to the PP2C family.</text>
</comment>
<evidence type="ECO:0000259" key="14">
    <source>
        <dbReference type="PROSITE" id="PS51746"/>
    </source>
</evidence>
<dbReference type="EC" id="3.1.3.16" evidence="4"/>
<dbReference type="AlphaFoldDB" id="A0A061GS55"/>
<evidence type="ECO:0000256" key="2">
    <source>
        <dbReference type="ARBA" id="ARBA00001946"/>
    </source>
</evidence>
<dbReference type="GO" id="GO:0004722">
    <property type="term" value="F:protein serine/threonine phosphatase activity"/>
    <property type="evidence" value="ECO:0000318"/>
    <property type="project" value="GO_Central"/>
</dbReference>
<reference evidence="15 16" key="1">
    <citation type="journal article" date="2013" name="Genome Biol.">
        <title>The genome sequence of the most widely cultivated cacao type and its use to identify candidate genes regulating pod color.</title>
        <authorList>
            <person name="Motamayor J.C."/>
            <person name="Mockaitis K."/>
            <person name="Schmutz J."/>
            <person name="Haiminen N."/>
            <person name="Iii D.L."/>
            <person name="Cornejo O."/>
            <person name="Findley S.D."/>
            <person name="Zheng P."/>
            <person name="Utro F."/>
            <person name="Royaert S."/>
            <person name="Saski C."/>
            <person name="Jenkins J."/>
            <person name="Podicheti R."/>
            <person name="Zhao M."/>
            <person name="Scheffler B.E."/>
            <person name="Stack J.C."/>
            <person name="Feltus F.A."/>
            <person name="Mustiga G.M."/>
            <person name="Amores F."/>
            <person name="Phillips W."/>
            <person name="Marelli J.P."/>
            <person name="May G.D."/>
            <person name="Shapiro H."/>
            <person name="Ma J."/>
            <person name="Bustamante C.D."/>
            <person name="Schnell R.J."/>
            <person name="Main D."/>
            <person name="Gilbert D."/>
            <person name="Parida L."/>
            <person name="Kuhn D.N."/>
        </authorList>
    </citation>
    <scope>NUCLEOTIDE SEQUENCE [LARGE SCALE GENOMIC DNA]</scope>
    <source>
        <strain evidence="16">cv. Matina 1-6</strain>
    </source>
</reference>
<protein>
    <recommendedName>
        <fullName evidence="4">protein-serine/threonine phosphatase</fullName>
        <ecNumber evidence="4">3.1.3.16</ecNumber>
    </recommendedName>
</protein>